<dbReference type="STRING" id="1527.SAMN04489757_10653"/>
<dbReference type="AlphaFoldDB" id="A0A1I5DK79"/>
<dbReference type="PANTHER" id="PTHR30336">
    <property type="entry name" value="INNER MEMBRANE PROTEIN, PROBABLE PERMEASE"/>
    <property type="match status" value="1"/>
</dbReference>
<dbReference type="Gene3D" id="3.40.50.620">
    <property type="entry name" value="HUPs"/>
    <property type="match status" value="1"/>
</dbReference>
<evidence type="ECO:0000259" key="2">
    <source>
        <dbReference type="Pfam" id="PF02698"/>
    </source>
</evidence>
<keyword evidence="1" id="KW-0472">Membrane</keyword>
<keyword evidence="1" id="KW-0812">Transmembrane</keyword>
<evidence type="ECO:0000313" key="3">
    <source>
        <dbReference type="EMBL" id="SFN99623.1"/>
    </source>
</evidence>
<dbReference type="GO" id="GO:0000270">
    <property type="term" value="P:peptidoglycan metabolic process"/>
    <property type="evidence" value="ECO:0007669"/>
    <property type="project" value="TreeGrafter"/>
</dbReference>
<dbReference type="Pfam" id="PF02698">
    <property type="entry name" value="DUF218"/>
    <property type="match status" value="1"/>
</dbReference>
<accession>A0A1I5DK79</accession>
<sequence>MNLLTISLLGMGILCILYFVVIILYAGPKASFLQFWIVTGMLLILAAFLYPLIETDTIATLKYIKHAAGILLFFGAIIFIVTEIRILSSGSKKVSLSAEYVIVLGAQVKGKVLSKTLKSRMDTACKYLKGNKDAKVIVSGGQGDGEDISEAEAMSNYLVKQGIESYRIIKEDQSVNTYENIKYSKKFLKEETALVILITSSFHVYRAMGIAKRQGLKVQGLGAPSDQVLVLNYYIREFFAVVKDRLIGNI</sequence>
<dbReference type="GO" id="GO:0005886">
    <property type="term" value="C:plasma membrane"/>
    <property type="evidence" value="ECO:0007669"/>
    <property type="project" value="TreeGrafter"/>
</dbReference>
<proteinExistence type="predicted"/>
<dbReference type="InterPro" id="IPR014729">
    <property type="entry name" value="Rossmann-like_a/b/a_fold"/>
</dbReference>
<organism evidence="3 4">
    <name type="scientific">Anaerocolumna aminovalerica</name>
    <dbReference type="NCBI Taxonomy" id="1527"/>
    <lineage>
        <taxon>Bacteria</taxon>
        <taxon>Bacillati</taxon>
        <taxon>Bacillota</taxon>
        <taxon>Clostridia</taxon>
        <taxon>Lachnospirales</taxon>
        <taxon>Lachnospiraceae</taxon>
        <taxon>Anaerocolumna</taxon>
    </lineage>
</organism>
<dbReference type="InterPro" id="IPR051599">
    <property type="entry name" value="Cell_Envelope_Assoc"/>
</dbReference>
<feature type="transmembrane region" description="Helical" evidence="1">
    <location>
        <begin position="65"/>
        <end position="87"/>
    </location>
</feature>
<feature type="transmembrane region" description="Helical" evidence="1">
    <location>
        <begin position="33"/>
        <end position="53"/>
    </location>
</feature>
<evidence type="ECO:0000256" key="1">
    <source>
        <dbReference type="SAM" id="Phobius"/>
    </source>
</evidence>
<keyword evidence="1" id="KW-1133">Transmembrane helix</keyword>
<protein>
    <submittedName>
        <fullName evidence="3">Uncharacterized SAM-binding protein YcdF, DUF218 family</fullName>
    </submittedName>
</protein>
<dbReference type="OrthoDB" id="9782395at2"/>
<name>A0A1I5DK79_9FIRM</name>
<keyword evidence="4" id="KW-1185">Reference proteome</keyword>
<feature type="domain" description="DUF218" evidence="2">
    <location>
        <begin position="100"/>
        <end position="220"/>
    </location>
</feature>
<dbReference type="EMBL" id="FOWD01000006">
    <property type="protein sequence ID" value="SFN99623.1"/>
    <property type="molecule type" value="Genomic_DNA"/>
</dbReference>
<dbReference type="RefSeq" id="WP_091684941.1">
    <property type="nucleotide sequence ID" value="NZ_BAABFM010000013.1"/>
</dbReference>
<feature type="transmembrane region" description="Helical" evidence="1">
    <location>
        <begin position="6"/>
        <end position="26"/>
    </location>
</feature>
<dbReference type="GO" id="GO:0043164">
    <property type="term" value="P:Gram-negative-bacterium-type cell wall biogenesis"/>
    <property type="evidence" value="ECO:0007669"/>
    <property type="project" value="TreeGrafter"/>
</dbReference>
<dbReference type="InterPro" id="IPR003848">
    <property type="entry name" value="DUF218"/>
</dbReference>
<gene>
    <name evidence="3" type="ORF">SAMN04489757_10653</name>
</gene>
<reference evidence="3 4" key="1">
    <citation type="submission" date="2016-10" db="EMBL/GenBank/DDBJ databases">
        <authorList>
            <person name="de Groot N.N."/>
        </authorList>
    </citation>
    <scope>NUCLEOTIDE SEQUENCE [LARGE SCALE GENOMIC DNA]</scope>
    <source>
        <strain evidence="3 4">DSM 1283</strain>
    </source>
</reference>
<dbReference type="Proteomes" id="UP000198806">
    <property type="component" value="Unassembled WGS sequence"/>
</dbReference>
<evidence type="ECO:0000313" key="4">
    <source>
        <dbReference type="Proteomes" id="UP000198806"/>
    </source>
</evidence>
<dbReference type="CDD" id="cd06259">
    <property type="entry name" value="YdcF-like"/>
    <property type="match status" value="1"/>
</dbReference>
<dbReference type="PANTHER" id="PTHR30336:SF4">
    <property type="entry name" value="ENVELOPE BIOGENESIS FACTOR ELYC"/>
    <property type="match status" value="1"/>
</dbReference>